<proteinExistence type="predicted"/>
<accession>A0AAD5NM29</accession>
<evidence type="ECO:0000313" key="2">
    <source>
        <dbReference type="EMBL" id="KAI9165843.1"/>
    </source>
</evidence>
<reference evidence="2" key="1">
    <citation type="journal article" date="2022" name="Plant J.">
        <title>Strategies of tolerance reflected in two North American maple genomes.</title>
        <authorList>
            <person name="McEvoy S.L."/>
            <person name="Sezen U.U."/>
            <person name="Trouern-Trend A."/>
            <person name="McMahon S.M."/>
            <person name="Schaberg P.G."/>
            <person name="Yang J."/>
            <person name="Wegrzyn J.L."/>
            <person name="Swenson N.G."/>
        </authorList>
    </citation>
    <scope>NUCLEOTIDE SEQUENCE</scope>
    <source>
        <strain evidence="2">91603</strain>
    </source>
</reference>
<feature type="compositionally biased region" description="Polar residues" evidence="1">
    <location>
        <begin position="411"/>
        <end position="429"/>
    </location>
</feature>
<dbReference type="AlphaFoldDB" id="A0AAD5NM29"/>
<organism evidence="2 3">
    <name type="scientific">Acer negundo</name>
    <name type="common">Box elder</name>
    <dbReference type="NCBI Taxonomy" id="4023"/>
    <lineage>
        <taxon>Eukaryota</taxon>
        <taxon>Viridiplantae</taxon>
        <taxon>Streptophyta</taxon>
        <taxon>Embryophyta</taxon>
        <taxon>Tracheophyta</taxon>
        <taxon>Spermatophyta</taxon>
        <taxon>Magnoliopsida</taxon>
        <taxon>eudicotyledons</taxon>
        <taxon>Gunneridae</taxon>
        <taxon>Pentapetalae</taxon>
        <taxon>rosids</taxon>
        <taxon>malvids</taxon>
        <taxon>Sapindales</taxon>
        <taxon>Sapindaceae</taxon>
        <taxon>Hippocastanoideae</taxon>
        <taxon>Acereae</taxon>
        <taxon>Acer</taxon>
    </lineage>
</organism>
<sequence length="553" mass="61582">MPTGRSNLFDDSYRPPHRRCQAGEPLIRFSASSTRTEADTRRIQRGITIHQLFGLDGELEGKRDILTHRLTQKVEALERHQGPKMDPLAAQMAYFNNGMTSFALRASRVMESQVIEAEGMRFQEGDIEDEMKRNLQVTQATIADKVLNREIGSSRDSLSLAILRSGRIVINGRNEEITDERNNSPKERNGEEKRIPVWEGIEGGRIQILDENRSPHGLSKKETIRVVMAATQYWEERDHRSLLVERDLNELSLFPAIYGRRRCLYYIDIVAVDCAKKAKALDKLSQKETTKNVAQGATHLEKVVKTDAGTSASKTPHHDLPKDVTDKGTVQVRAGLFAPSEKSADKSPRLITLSHHIVLTDFDEEIPEKRGTPERHTDYFGKASKSSGLLSDIPLSVERATLPEQTGVIPQRQTGSTPPMASASGSANVGQAEVDLDVPITPEEITKAVDPDQYQVPMPNRTQSEFKTPSSSHGSADDPLDMLCFMTVGSCYTGNGYWNDPMMANSSERLHPIYNNKVYAVAAVTGALIAHDRQVVEISGLKKELVEKDVKFL</sequence>
<evidence type="ECO:0000313" key="3">
    <source>
        <dbReference type="Proteomes" id="UP001064489"/>
    </source>
</evidence>
<gene>
    <name evidence="2" type="ORF">LWI28_021565</name>
</gene>
<evidence type="ECO:0000256" key="1">
    <source>
        <dbReference type="SAM" id="MobiDB-lite"/>
    </source>
</evidence>
<dbReference type="Proteomes" id="UP001064489">
    <property type="component" value="Chromosome 10"/>
</dbReference>
<reference evidence="2" key="2">
    <citation type="submission" date="2023-02" db="EMBL/GenBank/DDBJ databases">
        <authorList>
            <person name="Swenson N.G."/>
            <person name="Wegrzyn J.L."/>
            <person name="Mcevoy S.L."/>
        </authorList>
    </citation>
    <scope>NUCLEOTIDE SEQUENCE</scope>
    <source>
        <strain evidence="2">91603</strain>
        <tissue evidence="2">Leaf</tissue>
    </source>
</reference>
<keyword evidence="3" id="KW-1185">Reference proteome</keyword>
<comment type="caution">
    <text evidence="2">The sequence shown here is derived from an EMBL/GenBank/DDBJ whole genome shotgun (WGS) entry which is preliminary data.</text>
</comment>
<name>A0AAD5NM29_ACENE</name>
<dbReference type="EMBL" id="JAJSOW010000105">
    <property type="protein sequence ID" value="KAI9165843.1"/>
    <property type="molecule type" value="Genomic_DNA"/>
</dbReference>
<protein>
    <submittedName>
        <fullName evidence="2">Uncharacterized protein</fullName>
    </submittedName>
</protein>
<feature type="region of interest" description="Disordered" evidence="1">
    <location>
        <begin position="454"/>
        <end position="475"/>
    </location>
</feature>
<feature type="compositionally biased region" description="Polar residues" evidence="1">
    <location>
        <begin position="460"/>
        <end position="474"/>
    </location>
</feature>
<feature type="region of interest" description="Disordered" evidence="1">
    <location>
        <begin position="409"/>
        <end position="429"/>
    </location>
</feature>